<comment type="cofactor">
    <cofactor evidence="1">
        <name>Zn(2+)</name>
        <dbReference type="ChEBI" id="CHEBI:29105"/>
    </cofactor>
</comment>
<proteinExistence type="predicted"/>
<evidence type="ECO:0000256" key="5">
    <source>
        <dbReference type="SAM" id="SignalP"/>
    </source>
</evidence>
<dbReference type="CDD" id="cd16282">
    <property type="entry name" value="metallo-hydrolase-like_MBL-fold"/>
    <property type="match status" value="1"/>
</dbReference>
<feature type="domain" description="Metallo-beta-lactamase" evidence="6">
    <location>
        <begin position="59"/>
        <end position="244"/>
    </location>
</feature>
<accession>A0A8J3CSJ9</accession>
<reference evidence="7" key="1">
    <citation type="journal article" date="2014" name="Int. J. Syst. Evol. Microbiol.">
        <title>Complete genome sequence of Corynebacterium casei LMG S-19264T (=DSM 44701T), isolated from a smear-ripened cheese.</title>
        <authorList>
            <consortium name="US DOE Joint Genome Institute (JGI-PGF)"/>
            <person name="Walter F."/>
            <person name="Albersmeier A."/>
            <person name="Kalinowski J."/>
            <person name="Ruckert C."/>
        </authorList>
    </citation>
    <scope>NUCLEOTIDE SEQUENCE</scope>
    <source>
        <strain evidence="7">KCTC 32513</strain>
    </source>
</reference>
<name>A0A8J3CSJ9_9PROT</name>
<feature type="chain" id="PRO_5035324584" evidence="5">
    <location>
        <begin position="21"/>
        <end position="314"/>
    </location>
</feature>
<feature type="signal peptide" evidence="5">
    <location>
        <begin position="1"/>
        <end position="20"/>
    </location>
</feature>
<dbReference type="InterPro" id="IPR051453">
    <property type="entry name" value="MBL_Glyoxalase_II"/>
</dbReference>
<dbReference type="GO" id="GO:0046872">
    <property type="term" value="F:metal ion binding"/>
    <property type="evidence" value="ECO:0007669"/>
    <property type="project" value="UniProtKB-KW"/>
</dbReference>
<evidence type="ECO:0000313" key="8">
    <source>
        <dbReference type="Proteomes" id="UP000634004"/>
    </source>
</evidence>
<dbReference type="AlphaFoldDB" id="A0A8J3CSJ9"/>
<dbReference type="EMBL" id="BMZH01000006">
    <property type="protein sequence ID" value="GHA95119.1"/>
    <property type="molecule type" value="Genomic_DNA"/>
</dbReference>
<evidence type="ECO:0000313" key="7">
    <source>
        <dbReference type="EMBL" id="GHA95119.1"/>
    </source>
</evidence>
<dbReference type="RefSeq" id="WP_189497565.1">
    <property type="nucleotide sequence ID" value="NZ_BMZH01000006.1"/>
</dbReference>
<comment type="caution">
    <text evidence="7">The sequence shown here is derived from an EMBL/GenBank/DDBJ whole genome shotgun (WGS) entry which is preliminary data.</text>
</comment>
<dbReference type="Gene3D" id="3.60.15.10">
    <property type="entry name" value="Ribonuclease Z/Hydroxyacylglutathione hydrolase-like"/>
    <property type="match status" value="1"/>
</dbReference>
<evidence type="ECO:0000256" key="2">
    <source>
        <dbReference type="ARBA" id="ARBA00022723"/>
    </source>
</evidence>
<keyword evidence="4" id="KW-0862">Zinc</keyword>
<keyword evidence="3" id="KW-0378">Hydrolase</keyword>
<evidence type="ECO:0000259" key="6">
    <source>
        <dbReference type="SMART" id="SM00849"/>
    </source>
</evidence>
<dbReference type="SUPFAM" id="SSF56281">
    <property type="entry name" value="Metallo-hydrolase/oxidoreductase"/>
    <property type="match status" value="1"/>
</dbReference>
<dbReference type="Pfam" id="PF00753">
    <property type="entry name" value="Lactamase_B"/>
    <property type="match status" value="1"/>
</dbReference>
<organism evidence="7 8">
    <name type="scientific">Algimonas arctica</name>
    <dbReference type="NCBI Taxonomy" id="1479486"/>
    <lineage>
        <taxon>Bacteria</taxon>
        <taxon>Pseudomonadati</taxon>
        <taxon>Pseudomonadota</taxon>
        <taxon>Alphaproteobacteria</taxon>
        <taxon>Maricaulales</taxon>
        <taxon>Robiginitomaculaceae</taxon>
        <taxon>Algimonas</taxon>
    </lineage>
</organism>
<dbReference type="PANTHER" id="PTHR46233:SF3">
    <property type="entry name" value="HYDROXYACYLGLUTATHIONE HYDROLASE GLOC"/>
    <property type="match status" value="1"/>
</dbReference>
<evidence type="ECO:0000256" key="1">
    <source>
        <dbReference type="ARBA" id="ARBA00001947"/>
    </source>
</evidence>
<evidence type="ECO:0000256" key="3">
    <source>
        <dbReference type="ARBA" id="ARBA00022801"/>
    </source>
</evidence>
<keyword evidence="2" id="KW-0479">Metal-binding</keyword>
<dbReference type="PROSITE" id="PS51257">
    <property type="entry name" value="PROKAR_LIPOPROTEIN"/>
    <property type="match status" value="1"/>
</dbReference>
<gene>
    <name evidence="7" type="ORF">GCM10009069_17650</name>
</gene>
<evidence type="ECO:0000256" key="4">
    <source>
        <dbReference type="ARBA" id="ARBA00022833"/>
    </source>
</evidence>
<dbReference type="InterPro" id="IPR001279">
    <property type="entry name" value="Metallo-B-lactamas"/>
</dbReference>
<sequence>MTRLIVLTTAAFLIACTAKAPVVAHEDQHAEPAPRVAPAEPQLTVETINDNLHVLFGAGGNVGVSTGSDGIVLIDDKYARNAEEILYQVEQLAGENDDLLFVINTHLHGDHSGSNPDMKEAGAMIMAHENVRTRMGTRYMNEAFRAMNEAKEEAFWPVVTFSNEASLHFNGITARAVHTPTAHTDGDSIVIFEEPNVIHMGDTLFLGMFPFVDVDSGGSLQGMIAAHDVALGLSDANTVIIPGHGPITDKAGLTDARATLQAIHDRVRVRKEAGETLQAIIEAQPLADMADLDSFIKQDGMITAAWRSMGGTLN</sequence>
<dbReference type="InterPro" id="IPR036866">
    <property type="entry name" value="RibonucZ/Hydroxyglut_hydro"/>
</dbReference>
<reference evidence="7" key="2">
    <citation type="submission" date="2020-09" db="EMBL/GenBank/DDBJ databases">
        <authorList>
            <person name="Sun Q."/>
            <person name="Kim S."/>
        </authorList>
    </citation>
    <scope>NUCLEOTIDE SEQUENCE</scope>
    <source>
        <strain evidence="7">KCTC 32513</strain>
    </source>
</reference>
<protein>
    <submittedName>
        <fullName evidence="7">Cyclase</fullName>
    </submittedName>
</protein>
<dbReference type="GO" id="GO:0016787">
    <property type="term" value="F:hydrolase activity"/>
    <property type="evidence" value="ECO:0007669"/>
    <property type="project" value="UniProtKB-KW"/>
</dbReference>
<keyword evidence="8" id="KW-1185">Reference proteome</keyword>
<dbReference type="PANTHER" id="PTHR46233">
    <property type="entry name" value="HYDROXYACYLGLUTATHIONE HYDROLASE GLOC"/>
    <property type="match status" value="1"/>
</dbReference>
<dbReference type="SMART" id="SM00849">
    <property type="entry name" value="Lactamase_B"/>
    <property type="match status" value="1"/>
</dbReference>
<dbReference type="Proteomes" id="UP000634004">
    <property type="component" value="Unassembled WGS sequence"/>
</dbReference>
<keyword evidence="5" id="KW-0732">Signal</keyword>